<keyword evidence="2" id="KW-1185">Reference proteome</keyword>
<evidence type="ECO:0008006" key="3">
    <source>
        <dbReference type="Google" id="ProtNLM"/>
    </source>
</evidence>
<dbReference type="RefSeq" id="WP_008041197.1">
    <property type="nucleotide sequence ID" value="NZ_AAOE01000038.1"/>
</dbReference>
<proteinExistence type="predicted"/>
<evidence type="ECO:0000313" key="1">
    <source>
        <dbReference type="EMBL" id="EAR07564.1"/>
    </source>
</evidence>
<sequence>MPNKTVAFTFVETPTFTRQIKELATDDELKVFQESIIAQPELGDVIQGTGGLRKARMAINGAGKSGSLRVIYLLIAEDKVYLILAYPKSTKDSLTKAEKNELKKLSQALKSSHQGGGRS</sequence>
<protein>
    <recommendedName>
        <fullName evidence="3">Addiction module toxin RelE</fullName>
    </recommendedName>
</protein>
<dbReference type="Pfam" id="PF06296">
    <property type="entry name" value="RelE"/>
    <property type="match status" value="1"/>
</dbReference>
<dbReference type="STRING" id="314283.MED297_00045"/>
<dbReference type="AlphaFoldDB" id="A4BJW3"/>
<evidence type="ECO:0000313" key="2">
    <source>
        <dbReference type="Proteomes" id="UP000005953"/>
    </source>
</evidence>
<dbReference type="OrthoDB" id="197283at2"/>
<dbReference type="Proteomes" id="UP000005953">
    <property type="component" value="Unassembled WGS sequence"/>
</dbReference>
<name>A4BJW3_9GAMM</name>
<organism evidence="1 2">
    <name type="scientific">Reinekea blandensis MED297</name>
    <dbReference type="NCBI Taxonomy" id="314283"/>
    <lineage>
        <taxon>Bacteria</taxon>
        <taxon>Pseudomonadati</taxon>
        <taxon>Pseudomonadota</taxon>
        <taxon>Gammaproteobacteria</taxon>
        <taxon>Oceanospirillales</taxon>
        <taxon>Saccharospirillaceae</taxon>
        <taxon>Reinekea</taxon>
    </lineage>
</organism>
<dbReference type="HOGENOM" id="CLU_110687_1_1_6"/>
<dbReference type="EMBL" id="AAOE01000038">
    <property type="protein sequence ID" value="EAR07564.1"/>
    <property type="molecule type" value="Genomic_DNA"/>
</dbReference>
<dbReference type="InterPro" id="IPR009387">
    <property type="entry name" value="HigB-2"/>
</dbReference>
<comment type="caution">
    <text evidence="1">The sequence shown here is derived from an EMBL/GenBank/DDBJ whole genome shotgun (WGS) entry which is preliminary data.</text>
</comment>
<dbReference type="PIRSF" id="PIRSF039032">
    <property type="entry name" value="HigB-2"/>
    <property type="match status" value="1"/>
</dbReference>
<gene>
    <name evidence="1" type="ORF">MED297_00045</name>
</gene>
<reference evidence="1 2" key="1">
    <citation type="submission" date="2006-02" db="EMBL/GenBank/DDBJ databases">
        <authorList>
            <person name="Pinhassi J."/>
            <person name="Pedros-Alio C."/>
            <person name="Ferriera S."/>
            <person name="Johnson J."/>
            <person name="Kravitz S."/>
            <person name="Halpern A."/>
            <person name="Remington K."/>
            <person name="Beeson K."/>
            <person name="Tran B."/>
            <person name="Rogers Y.-H."/>
            <person name="Friedman R."/>
            <person name="Venter J.C."/>
        </authorList>
    </citation>
    <scope>NUCLEOTIDE SEQUENCE [LARGE SCALE GENOMIC DNA]</scope>
    <source>
        <strain evidence="1 2">MED297</strain>
    </source>
</reference>
<accession>A4BJW3</accession>